<dbReference type="Pfam" id="PF00953">
    <property type="entry name" value="Glycos_transf_4"/>
    <property type="match status" value="1"/>
</dbReference>
<dbReference type="GO" id="GO:0046872">
    <property type="term" value="F:metal ion binding"/>
    <property type="evidence" value="ECO:0007669"/>
    <property type="project" value="UniProtKB-KW"/>
</dbReference>
<gene>
    <name evidence="8" type="ORF">EDD75_0084</name>
</gene>
<keyword evidence="9" id="KW-1185">Reference proteome</keyword>
<feature type="transmembrane region" description="Helical" evidence="7">
    <location>
        <begin position="142"/>
        <end position="159"/>
    </location>
</feature>
<evidence type="ECO:0000256" key="3">
    <source>
        <dbReference type="ARBA" id="ARBA00022692"/>
    </source>
</evidence>
<name>A0A3N5AW79_9THEO</name>
<dbReference type="EMBL" id="RKRE01000001">
    <property type="protein sequence ID" value="RPF49279.1"/>
    <property type="molecule type" value="Genomic_DNA"/>
</dbReference>
<dbReference type="GO" id="GO:0016780">
    <property type="term" value="F:phosphotransferase activity, for other substituted phosphate groups"/>
    <property type="evidence" value="ECO:0007669"/>
    <property type="project" value="InterPro"/>
</dbReference>
<dbReference type="InterPro" id="IPR000715">
    <property type="entry name" value="Glycosyl_transferase_4"/>
</dbReference>
<evidence type="ECO:0000256" key="4">
    <source>
        <dbReference type="ARBA" id="ARBA00022989"/>
    </source>
</evidence>
<dbReference type="RefSeq" id="WP_123926434.1">
    <property type="nucleotide sequence ID" value="NZ_RKRE01000001.1"/>
</dbReference>
<dbReference type="GO" id="GO:0016020">
    <property type="term" value="C:membrane"/>
    <property type="evidence" value="ECO:0007669"/>
    <property type="project" value="UniProtKB-SubCell"/>
</dbReference>
<evidence type="ECO:0000256" key="6">
    <source>
        <dbReference type="PIRSR" id="PIRSR600715-1"/>
    </source>
</evidence>
<feature type="binding site" evidence="6">
    <location>
        <position position="157"/>
    </location>
    <ligand>
        <name>Mg(2+)</name>
        <dbReference type="ChEBI" id="CHEBI:18420"/>
    </ligand>
</feature>
<dbReference type="Proteomes" id="UP000282654">
    <property type="component" value="Unassembled WGS sequence"/>
</dbReference>
<feature type="binding site" evidence="6">
    <location>
        <position position="213"/>
    </location>
    <ligand>
        <name>Mg(2+)</name>
        <dbReference type="ChEBI" id="CHEBI:18420"/>
    </ligand>
</feature>
<feature type="transmembrane region" description="Helical" evidence="7">
    <location>
        <begin position="115"/>
        <end position="135"/>
    </location>
</feature>
<dbReference type="AlphaFoldDB" id="A0A3N5AW79"/>
<feature type="transmembrane region" description="Helical" evidence="7">
    <location>
        <begin position="227"/>
        <end position="249"/>
    </location>
</feature>
<evidence type="ECO:0000313" key="8">
    <source>
        <dbReference type="EMBL" id="RPF49279.1"/>
    </source>
</evidence>
<dbReference type="OrthoDB" id="2679245at2"/>
<keyword evidence="4 7" id="KW-1133">Transmembrane helix</keyword>
<reference evidence="8 9" key="1">
    <citation type="submission" date="2018-11" db="EMBL/GenBank/DDBJ databases">
        <title>Genomic Encyclopedia of Type Strains, Phase IV (KMG-IV): sequencing the most valuable type-strain genomes for metagenomic binning, comparative biology and taxonomic classification.</title>
        <authorList>
            <person name="Goeker M."/>
        </authorList>
    </citation>
    <scope>NUCLEOTIDE SEQUENCE [LARGE SCALE GENOMIC DNA]</scope>
    <source>
        <strain evidence="8 9">DSM 102936</strain>
    </source>
</reference>
<keyword evidence="6" id="KW-0479">Metal-binding</keyword>
<protein>
    <submittedName>
        <fullName evidence="8">Glycosyl transferase family 4</fullName>
    </submittedName>
</protein>
<evidence type="ECO:0000313" key="9">
    <source>
        <dbReference type="Proteomes" id="UP000282654"/>
    </source>
</evidence>
<proteinExistence type="predicted"/>
<feature type="transmembrane region" description="Helical" evidence="7">
    <location>
        <begin position="76"/>
        <end position="95"/>
    </location>
</feature>
<organism evidence="8 9">
    <name type="scientific">Thermodesulfitimonas autotrophica</name>
    <dbReference type="NCBI Taxonomy" id="1894989"/>
    <lineage>
        <taxon>Bacteria</taxon>
        <taxon>Bacillati</taxon>
        <taxon>Bacillota</taxon>
        <taxon>Clostridia</taxon>
        <taxon>Thermoanaerobacterales</taxon>
        <taxon>Thermoanaerobacteraceae</taxon>
        <taxon>Thermodesulfitimonas</taxon>
    </lineage>
</organism>
<keyword evidence="5 7" id="KW-0472">Membrane</keyword>
<comment type="cofactor">
    <cofactor evidence="6">
        <name>Mg(2+)</name>
        <dbReference type="ChEBI" id="CHEBI:18420"/>
    </cofactor>
</comment>
<comment type="caution">
    <text evidence="8">The sequence shown here is derived from an EMBL/GenBank/DDBJ whole genome shotgun (WGS) entry which is preliminary data.</text>
</comment>
<comment type="subcellular location">
    <subcellularLocation>
        <location evidence="1">Membrane</location>
        <topology evidence="1">Multi-pass membrane protein</topology>
    </subcellularLocation>
</comment>
<evidence type="ECO:0000256" key="2">
    <source>
        <dbReference type="ARBA" id="ARBA00022679"/>
    </source>
</evidence>
<keyword evidence="3 7" id="KW-0812">Transmembrane</keyword>
<sequence>MEAWLLPVALLAGFACARGSYGPFRRLLVNGGAVRPNYRGQAIPVGAGMLFFFAVLPPVLAGVVLCPGRLPLERTVAFLFLLALTTLVGVIDDAWGSRAVSGFKGHFGRLLRGELTTGALKALAIAAGSLILFLPGATPGEALLNAAVVALTVNAMNLFDLRPGRAGKVFLLAAAILTWAAWGKEELLFLWLVCGALLAFLPGDLAARAMMGDAGSNSLGAVLGLTVVWGCDVAVRAGVLGGFILLHLLTERYSLTEIIARNRVLNFLDRLGRRD</sequence>
<keyword evidence="6" id="KW-0460">Magnesium</keyword>
<accession>A0A3N5AW79</accession>
<feature type="transmembrane region" description="Helical" evidence="7">
    <location>
        <begin position="165"/>
        <end position="182"/>
    </location>
</feature>
<evidence type="ECO:0000256" key="1">
    <source>
        <dbReference type="ARBA" id="ARBA00004141"/>
    </source>
</evidence>
<evidence type="ECO:0000256" key="7">
    <source>
        <dbReference type="SAM" id="Phobius"/>
    </source>
</evidence>
<keyword evidence="2 8" id="KW-0808">Transferase</keyword>
<feature type="transmembrane region" description="Helical" evidence="7">
    <location>
        <begin position="43"/>
        <end position="64"/>
    </location>
</feature>
<feature type="transmembrane region" description="Helical" evidence="7">
    <location>
        <begin position="189"/>
        <end position="207"/>
    </location>
</feature>
<evidence type="ECO:0000256" key="5">
    <source>
        <dbReference type="ARBA" id="ARBA00023136"/>
    </source>
</evidence>